<keyword evidence="2" id="KW-1185">Reference proteome</keyword>
<evidence type="ECO:0000313" key="2">
    <source>
        <dbReference type="Proteomes" id="UP001425155"/>
    </source>
</evidence>
<dbReference type="InterPro" id="IPR018561">
    <property type="entry name" value="AosR"/>
</dbReference>
<dbReference type="EMBL" id="JBCLVG010000002">
    <property type="protein sequence ID" value="MEN1946761.1"/>
    <property type="molecule type" value="Genomic_DNA"/>
</dbReference>
<gene>
    <name evidence="1" type="ORF">WJX64_09395</name>
</gene>
<organism evidence="1 2">
    <name type="scientific">Leifsonia stereocauli</name>
    <dbReference type="NCBI Taxonomy" id="3134136"/>
    <lineage>
        <taxon>Bacteria</taxon>
        <taxon>Bacillati</taxon>
        <taxon>Actinomycetota</taxon>
        <taxon>Actinomycetes</taxon>
        <taxon>Micrococcales</taxon>
        <taxon>Microbacteriaceae</taxon>
        <taxon>Leifsonia</taxon>
    </lineage>
</organism>
<accession>A0ABU9W451</accession>
<sequence>MTSVQLTDAGRIRIDFEPDEATMLADLAGQIADLITDAPHDSAFTRLFPPAYRDDSAAAAEFERFERAGLAEGKVNAARTVHAAASVGELDPGEIVEVELDDDDVWPWLTHLTDVRSVLADRLGIEDDDSEIEPDEELLTLLPLYDWLGWLQGAIIAALESIEGGEGGAPD</sequence>
<reference evidence="1 2" key="1">
    <citation type="submission" date="2024-03" db="EMBL/GenBank/DDBJ databases">
        <title>YIM 134122 draft genome.</title>
        <authorList>
            <person name="Zuo S."/>
            <person name="Xiong L."/>
        </authorList>
    </citation>
    <scope>NUCLEOTIDE SEQUENCE [LARGE SCALE GENOMIC DNA]</scope>
    <source>
        <strain evidence="1 2">YIM 134122</strain>
    </source>
</reference>
<proteinExistence type="predicted"/>
<protein>
    <submittedName>
        <fullName evidence="1">DUF2017 family protein</fullName>
    </submittedName>
</protein>
<dbReference type="Proteomes" id="UP001425155">
    <property type="component" value="Unassembled WGS sequence"/>
</dbReference>
<evidence type="ECO:0000313" key="1">
    <source>
        <dbReference type="EMBL" id="MEN1946761.1"/>
    </source>
</evidence>
<dbReference type="Pfam" id="PF09438">
    <property type="entry name" value="DUF2017"/>
    <property type="match status" value="1"/>
</dbReference>
<name>A0ABU9W451_9MICO</name>
<comment type="caution">
    <text evidence="1">The sequence shown here is derived from an EMBL/GenBank/DDBJ whole genome shotgun (WGS) entry which is preliminary data.</text>
</comment>
<dbReference type="RefSeq" id="WP_342113360.1">
    <property type="nucleotide sequence ID" value="NZ_JBCAUN010000002.1"/>
</dbReference>